<name>A0ACB6ZE59_THEGA</name>
<evidence type="ECO:0000313" key="2">
    <source>
        <dbReference type="Proteomes" id="UP000886501"/>
    </source>
</evidence>
<sequence>MTVSISLSAATLAIGWSSIRSPDEVLSGGFVEGAEKGLDYEPFEDSDQAEDYDYATDSDLEDDGEIIQSAAEAHDPAAGNQNSDMTAGIRNELKHQGKVVVLRGVSFRAILMYLYTDEIDFAPFGSKANRELRIPELMSMETDIIPRPSPKSIYRIADMYDIPKLKELALENIRNGIKSCDAIEETFSKFTSRYPEMIDLHTKNLASALLSSNSQDIQEGLNRKLRSFANGEIPHAANAFSTLFGILARYCVSDTPLETDHPKLRAKSKCTWTEGGNREIPPHRKSMNIALIRSMHHGSLLDMDYRVRKKLIGADQFIPIYLSSAIFHDVRSKLGALVHAHNTAIKEGERELEDDSDYEEEPSLDPIEARPDGSVQRSNILSHSFLPGAFTTWKSLFLYLCFNEITFSPLKSQGTSSNGVSTRKSANEALSCSPKSLYQLAQLLGLNPLADLAFRDIVGKLTSGNIVTELFSRLTARDDRLVEKQSLLLTSTLKTPETTVAFQQYVQELASGASPHCYGVLELTFGNTVNTIKQERQKIVDAQKAREEAEKQAARRGLELIAK</sequence>
<comment type="caution">
    <text evidence="1">The sequence shown here is derived from an EMBL/GenBank/DDBJ whole genome shotgun (WGS) entry which is preliminary data.</text>
</comment>
<reference evidence="1" key="2">
    <citation type="journal article" date="2020" name="Nat. Commun.">
        <title>Large-scale genome sequencing of mycorrhizal fungi provides insights into the early evolution of symbiotic traits.</title>
        <authorList>
            <person name="Miyauchi S."/>
            <person name="Kiss E."/>
            <person name="Kuo A."/>
            <person name="Drula E."/>
            <person name="Kohler A."/>
            <person name="Sanchez-Garcia M."/>
            <person name="Morin E."/>
            <person name="Andreopoulos B."/>
            <person name="Barry K.W."/>
            <person name="Bonito G."/>
            <person name="Buee M."/>
            <person name="Carver A."/>
            <person name="Chen C."/>
            <person name="Cichocki N."/>
            <person name="Clum A."/>
            <person name="Culley D."/>
            <person name="Crous P.W."/>
            <person name="Fauchery L."/>
            <person name="Girlanda M."/>
            <person name="Hayes R.D."/>
            <person name="Keri Z."/>
            <person name="LaButti K."/>
            <person name="Lipzen A."/>
            <person name="Lombard V."/>
            <person name="Magnuson J."/>
            <person name="Maillard F."/>
            <person name="Murat C."/>
            <person name="Nolan M."/>
            <person name="Ohm R.A."/>
            <person name="Pangilinan J."/>
            <person name="Pereira M.F."/>
            <person name="Perotto S."/>
            <person name="Peter M."/>
            <person name="Pfister S."/>
            <person name="Riley R."/>
            <person name="Sitrit Y."/>
            <person name="Stielow J.B."/>
            <person name="Szollosi G."/>
            <person name="Zifcakova L."/>
            <person name="Stursova M."/>
            <person name="Spatafora J.W."/>
            <person name="Tedersoo L."/>
            <person name="Vaario L.M."/>
            <person name="Yamada A."/>
            <person name="Yan M."/>
            <person name="Wang P."/>
            <person name="Xu J."/>
            <person name="Bruns T."/>
            <person name="Baldrian P."/>
            <person name="Vilgalys R."/>
            <person name="Dunand C."/>
            <person name="Henrissat B."/>
            <person name="Grigoriev I.V."/>
            <person name="Hibbett D."/>
            <person name="Nagy L.G."/>
            <person name="Martin F.M."/>
        </authorList>
    </citation>
    <scope>NUCLEOTIDE SEQUENCE</scope>
    <source>
        <strain evidence="1">P2</strain>
    </source>
</reference>
<keyword evidence="2" id="KW-1185">Reference proteome</keyword>
<protein>
    <submittedName>
        <fullName evidence="1">Uncharacterized protein</fullName>
    </submittedName>
</protein>
<proteinExistence type="predicted"/>
<organism evidence="1 2">
    <name type="scientific">Thelephora ganbajun</name>
    <name type="common">Ganba fungus</name>
    <dbReference type="NCBI Taxonomy" id="370292"/>
    <lineage>
        <taxon>Eukaryota</taxon>
        <taxon>Fungi</taxon>
        <taxon>Dikarya</taxon>
        <taxon>Basidiomycota</taxon>
        <taxon>Agaricomycotina</taxon>
        <taxon>Agaricomycetes</taxon>
        <taxon>Thelephorales</taxon>
        <taxon>Thelephoraceae</taxon>
        <taxon>Thelephora</taxon>
    </lineage>
</organism>
<dbReference type="Proteomes" id="UP000886501">
    <property type="component" value="Unassembled WGS sequence"/>
</dbReference>
<accession>A0ACB6ZE59</accession>
<dbReference type="EMBL" id="MU118025">
    <property type="protein sequence ID" value="KAF9647842.1"/>
    <property type="molecule type" value="Genomic_DNA"/>
</dbReference>
<evidence type="ECO:0000313" key="1">
    <source>
        <dbReference type="EMBL" id="KAF9647842.1"/>
    </source>
</evidence>
<reference evidence="1" key="1">
    <citation type="submission" date="2019-10" db="EMBL/GenBank/DDBJ databases">
        <authorList>
            <consortium name="DOE Joint Genome Institute"/>
            <person name="Kuo A."/>
            <person name="Miyauchi S."/>
            <person name="Kiss E."/>
            <person name="Drula E."/>
            <person name="Kohler A."/>
            <person name="Sanchez-Garcia M."/>
            <person name="Andreopoulos B."/>
            <person name="Barry K.W."/>
            <person name="Bonito G."/>
            <person name="Buee M."/>
            <person name="Carver A."/>
            <person name="Chen C."/>
            <person name="Cichocki N."/>
            <person name="Clum A."/>
            <person name="Culley D."/>
            <person name="Crous P.W."/>
            <person name="Fauchery L."/>
            <person name="Girlanda M."/>
            <person name="Hayes R."/>
            <person name="Keri Z."/>
            <person name="Labutti K."/>
            <person name="Lipzen A."/>
            <person name="Lombard V."/>
            <person name="Magnuson J."/>
            <person name="Maillard F."/>
            <person name="Morin E."/>
            <person name="Murat C."/>
            <person name="Nolan M."/>
            <person name="Ohm R."/>
            <person name="Pangilinan J."/>
            <person name="Pereira M."/>
            <person name="Perotto S."/>
            <person name="Peter M."/>
            <person name="Riley R."/>
            <person name="Sitrit Y."/>
            <person name="Stielow B."/>
            <person name="Szollosi G."/>
            <person name="Zifcakova L."/>
            <person name="Stursova M."/>
            <person name="Spatafora J.W."/>
            <person name="Tedersoo L."/>
            <person name="Vaario L.-M."/>
            <person name="Yamada A."/>
            <person name="Yan M."/>
            <person name="Wang P."/>
            <person name="Xu J."/>
            <person name="Bruns T."/>
            <person name="Baldrian P."/>
            <person name="Vilgalys R."/>
            <person name="Henrissat B."/>
            <person name="Grigoriev I.V."/>
            <person name="Hibbett D."/>
            <person name="Nagy L.G."/>
            <person name="Martin F.M."/>
        </authorList>
    </citation>
    <scope>NUCLEOTIDE SEQUENCE</scope>
    <source>
        <strain evidence="1">P2</strain>
    </source>
</reference>
<gene>
    <name evidence="1" type="ORF">BDM02DRAFT_3187662</name>
</gene>